<sequence length="249" mass="26591">MEKTHSGRVAIVTGAARGIGQAIAVTLARRGAKLILVDMLDSTETSEMIEKETGAKNTSVTADITSPDAWQQLAKTADEMFGRGDIVVNNAGIYPMCPLDELDDKLWRKTFAVNIDAHFYSAKAFAPLMRREKWGRFVNISSNSIGYAIPGMSHYMASKMAVLGFVRGLANELGVDGITVNAVLPAPTETPGTAFMSAENKEMLAQTQAIKRISVPDDLAGPVAFLTSDDAAFITGQSVVVDGGAYKIS</sequence>
<proteinExistence type="inferred from homology"/>
<dbReference type="FunFam" id="3.40.50.720:FF:000084">
    <property type="entry name" value="Short-chain dehydrogenase reductase"/>
    <property type="match status" value="1"/>
</dbReference>
<reference evidence="5" key="1">
    <citation type="submission" date="2021-04" db="EMBL/GenBank/DDBJ databases">
        <title>Isolation of p-tert-butylphenol degrading bacteria Sphingobium phenoxybenzoativorans Tas13 from active sludge.</title>
        <authorList>
            <person name="Li Y."/>
        </authorList>
    </citation>
    <scope>NUCLEOTIDE SEQUENCE</scope>
    <source>
        <strain evidence="5">Tas13</strain>
    </source>
</reference>
<dbReference type="PANTHER" id="PTHR42760">
    <property type="entry name" value="SHORT-CHAIN DEHYDROGENASES/REDUCTASES FAMILY MEMBER"/>
    <property type="match status" value="1"/>
</dbReference>
<evidence type="ECO:0000256" key="2">
    <source>
        <dbReference type="ARBA" id="ARBA00023002"/>
    </source>
</evidence>
<evidence type="ECO:0000259" key="4">
    <source>
        <dbReference type="SMART" id="SM00822"/>
    </source>
</evidence>
<accession>A0A975K6Y9</accession>
<dbReference type="InterPro" id="IPR002347">
    <property type="entry name" value="SDR_fam"/>
</dbReference>
<evidence type="ECO:0000256" key="3">
    <source>
        <dbReference type="ARBA" id="ARBA00051383"/>
    </source>
</evidence>
<dbReference type="RefSeq" id="WP_212608399.1">
    <property type="nucleotide sequence ID" value="NZ_CP073910.1"/>
</dbReference>
<dbReference type="SMART" id="SM00822">
    <property type="entry name" value="PKS_KR"/>
    <property type="match status" value="1"/>
</dbReference>
<dbReference type="Proteomes" id="UP000681425">
    <property type="component" value="Chromosome"/>
</dbReference>
<protein>
    <submittedName>
        <fullName evidence="5">SDR family oxidoreductase</fullName>
    </submittedName>
</protein>
<dbReference type="GO" id="GO:0016616">
    <property type="term" value="F:oxidoreductase activity, acting on the CH-OH group of donors, NAD or NADP as acceptor"/>
    <property type="evidence" value="ECO:0007669"/>
    <property type="project" value="TreeGrafter"/>
</dbReference>
<dbReference type="PANTHER" id="PTHR42760:SF133">
    <property type="entry name" value="3-OXOACYL-[ACYL-CARRIER-PROTEIN] REDUCTASE"/>
    <property type="match status" value="1"/>
</dbReference>
<gene>
    <name evidence="5" type="ORF">KFK14_16405</name>
</gene>
<feature type="domain" description="Ketoreductase" evidence="4">
    <location>
        <begin position="8"/>
        <end position="186"/>
    </location>
</feature>
<keyword evidence="2" id="KW-0560">Oxidoreductase</keyword>
<dbReference type="InterPro" id="IPR057326">
    <property type="entry name" value="KR_dom"/>
</dbReference>
<dbReference type="PRINTS" id="PR00081">
    <property type="entry name" value="GDHRDH"/>
</dbReference>
<dbReference type="Gene3D" id="3.40.50.720">
    <property type="entry name" value="NAD(P)-binding Rossmann-like Domain"/>
    <property type="match status" value="1"/>
</dbReference>
<dbReference type="NCBIfam" id="NF005559">
    <property type="entry name" value="PRK07231.1"/>
    <property type="match status" value="1"/>
</dbReference>
<organism evidence="5 6">
    <name type="scientific">Sphingobium phenoxybenzoativorans</name>
    <dbReference type="NCBI Taxonomy" id="1592790"/>
    <lineage>
        <taxon>Bacteria</taxon>
        <taxon>Pseudomonadati</taxon>
        <taxon>Pseudomonadota</taxon>
        <taxon>Alphaproteobacteria</taxon>
        <taxon>Sphingomonadales</taxon>
        <taxon>Sphingomonadaceae</taxon>
        <taxon>Sphingobium</taxon>
    </lineage>
</organism>
<dbReference type="GO" id="GO:0006633">
    <property type="term" value="P:fatty acid biosynthetic process"/>
    <property type="evidence" value="ECO:0007669"/>
    <property type="project" value="TreeGrafter"/>
</dbReference>
<comment type="catalytic activity">
    <reaction evidence="3">
        <text>2,5-dichlorocyclohexa-2,5-dien-1,4-diol + NAD(+) = 2,5-dichlorohydroquinone + NADH + H(+)</text>
        <dbReference type="Rhea" id="RHEA:15741"/>
        <dbReference type="ChEBI" id="CHEBI:15378"/>
        <dbReference type="ChEBI" id="CHEBI:27545"/>
        <dbReference type="ChEBI" id="CHEBI:28975"/>
        <dbReference type="ChEBI" id="CHEBI:57540"/>
        <dbReference type="ChEBI" id="CHEBI:57945"/>
    </reaction>
</comment>
<dbReference type="KEGG" id="spph:KFK14_16405"/>
<dbReference type="AlphaFoldDB" id="A0A975K6Y9"/>
<keyword evidence="6" id="KW-1185">Reference proteome</keyword>
<evidence type="ECO:0000313" key="6">
    <source>
        <dbReference type="Proteomes" id="UP000681425"/>
    </source>
</evidence>
<dbReference type="SUPFAM" id="SSF51735">
    <property type="entry name" value="NAD(P)-binding Rossmann-fold domains"/>
    <property type="match status" value="1"/>
</dbReference>
<evidence type="ECO:0000256" key="1">
    <source>
        <dbReference type="ARBA" id="ARBA00006484"/>
    </source>
</evidence>
<evidence type="ECO:0000313" key="5">
    <source>
        <dbReference type="EMBL" id="QUT04612.1"/>
    </source>
</evidence>
<dbReference type="GO" id="GO:0048038">
    <property type="term" value="F:quinone binding"/>
    <property type="evidence" value="ECO:0007669"/>
    <property type="project" value="TreeGrafter"/>
</dbReference>
<dbReference type="Pfam" id="PF13561">
    <property type="entry name" value="adh_short_C2"/>
    <property type="match status" value="1"/>
</dbReference>
<comment type="similarity">
    <text evidence="1">Belongs to the short-chain dehydrogenases/reductases (SDR) family.</text>
</comment>
<dbReference type="PRINTS" id="PR00080">
    <property type="entry name" value="SDRFAMILY"/>
</dbReference>
<dbReference type="EMBL" id="CP073910">
    <property type="protein sequence ID" value="QUT04612.1"/>
    <property type="molecule type" value="Genomic_DNA"/>
</dbReference>
<dbReference type="InterPro" id="IPR036291">
    <property type="entry name" value="NAD(P)-bd_dom_sf"/>
</dbReference>
<dbReference type="CDD" id="cd05233">
    <property type="entry name" value="SDR_c"/>
    <property type="match status" value="1"/>
</dbReference>
<name>A0A975K6Y9_9SPHN</name>